<dbReference type="RefSeq" id="WP_193779674.1">
    <property type="nucleotide sequence ID" value="NZ_JADDOJ010000016.1"/>
</dbReference>
<dbReference type="Proteomes" id="UP000715965">
    <property type="component" value="Unassembled WGS sequence"/>
</dbReference>
<sequence>MRLLPGRGPAAARLARRRQLGLTLVATVHPLRSDHFGQSAPSDGTVGPVRCQYCHASAQLVSGETLYPDQPAKHQAQFWHCASCRAWVGCHDGTDRPLGTLADSRLRNARIAAHAAFDPLWRGGGLNRTQAYLWLAKEMQLSEAECHIGHFSIEQCAAVLDAVERRRQQELLGLI</sequence>
<dbReference type="Pfam" id="PF11672">
    <property type="entry name" value="DUF3268"/>
    <property type="match status" value="1"/>
</dbReference>
<accession>A0ABR9SCP9</accession>
<gene>
    <name evidence="1" type="ORF">IM725_06065</name>
</gene>
<keyword evidence="2" id="KW-1185">Reference proteome</keyword>
<comment type="caution">
    <text evidence="1">The sequence shown here is derived from an EMBL/GenBank/DDBJ whole genome shotgun (WGS) entry which is preliminary data.</text>
</comment>
<reference evidence="1 2" key="1">
    <citation type="submission" date="2020-10" db="EMBL/GenBank/DDBJ databases">
        <title>Draft genome of Ramlibacter aquaticus LMG 30558.</title>
        <authorList>
            <person name="Props R."/>
        </authorList>
    </citation>
    <scope>NUCLEOTIDE SEQUENCE [LARGE SCALE GENOMIC DNA]</scope>
    <source>
        <strain evidence="1 2">LMG 30558</strain>
    </source>
</reference>
<organism evidence="1 2">
    <name type="scientific">Ramlibacter aquaticus</name>
    <dbReference type="NCBI Taxonomy" id="2780094"/>
    <lineage>
        <taxon>Bacteria</taxon>
        <taxon>Pseudomonadati</taxon>
        <taxon>Pseudomonadota</taxon>
        <taxon>Betaproteobacteria</taxon>
        <taxon>Burkholderiales</taxon>
        <taxon>Comamonadaceae</taxon>
        <taxon>Ramlibacter</taxon>
    </lineage>
</organism>
<proteinExistence type="predicted"/>
<evidence type="ECO:0000313" key="2">
    <source>
        <dbReference type="Proteomes" id="UP000715965"/>
    </source>
</evidence>
<dbReference type="InterPro" id="IPR021686">
    <property type="entry name" value="DUF3268"/>
</dbReference>
<name>A0ABR9SCP9_9BURK</name>
<evidence type="ECO:0000313" key="1">
    <source>
        <dbReference type="EMBL" id="MBE7940133.1"/>
    </source>
</evidence>
<protein>
    <submittedName>
        <fullName evidence="1">Uncharacterized protein</fullName>
    </submittedName>
</protein>
<dbReference type="EMBL" id="JADDOJ010000016">
    <property type="protein sequence ID" value="MBE7940133.1"/>
    <property type="molecule type" value="Genomic_DNA"/>
</dbReference>